<proteinExistence type="predicted"/>
<evidence type="ECO:0000313" key="2">
    <source>
        <dbReference type="Proteomes" id="UP000295627"/>
    </source>
</evidence>
<dbReference type="EMBL" id="RXLR01000019">
    <property type="protein sequence ID" value="TDH19015.1"/>
    <property type="molecule type" value="Genomic_DNA"/>
</dbReference>
<sequence>MNFTQDKAGYIKAKNLDGADVWFKPLNLSMRNVADGLELSFAGPYTLTVQGAAAEYLEFLEPTHAAEE</sequence>
<accession>A0A4V3A5S9</accession>
<gene>
    <name evidence="1" type="ORF">EJ571_20765</name>
</gene>
<organism evidence="1 2">
    <name type="scientific">Mycobacteroides franklinii</name>
    <dbReference type="NCBI Taxonomy" id="948102"/>
    <lineage>
        <taxon>Bacteria</taxon>
        <taxon>Bacillati</taxon>
        <taxon>Actinomycetota</taxon>
        <taxon>Actinomycetes</taxon>
        <taxon>Mycobacteriales</taxon>
        <taxon>Mycobacteriaceae</taxon>
        <taxon>Mycobacteroides</taxon>
    </lineage>
</organism>
<evidence type="ECO:0000313" key="1">
    <source>
        <dbReference type="EMBL" id="TDH19015.1"/>
    </source>
</evidence>
<protein>
    <submittedName>
        <fullName evidence="1">Uncharacterized protein</fullName>
    </submittedName>
</protein>
<dbReference type="RefSeq" id="WP_078332498.1">
    <property type="nucleotide sequence ID" value="NZ_MAFQ01000001.1"/>
</dbReference>
<comment type="caution">
    <text evidence="1">The sequence shown here is derived from an EMBL/GenBank/DDBJ whole genome shotgun (WGS) entry which is preliminary data.</text>
</comment>
<reference evidence="1 2" key="1">
    <citation type="journal article" date="2019" name="Sci. Rep.">
        <title>Extended insight into the Mycobacterium chelonae-abscessus complex through whole genome sequencing of Mycobacterium salmoniphilum outbreak and Mycobacterium salmoniphilum-like strains.</title>
        <authorList>
            <person name="Behra P.R.K."/>
            <person name="Das S."/>
            <person name="Pettersson B.M.F."/>
            <person name="Shirreff L."/>
            <person name="DuCote T."/>
            <person name="Jacobsson K.G."/>
            <person name="Ennis D.G."/>
            <person name="Kirsebom L.A."/>
        </authorList>
    </citation>
    <scope>NUCLEOTIDE SEQUENCE [LARGE SCALE GENOMIC DNA]</scope>
    <source>
        <strain evidence="1 2">DSM 45524</strain>
    </source>
</reference>
<name>A0A4V3A5S9_9MYCO</name>
<dbReference type="Proteomes" id="UP000295627">
    <property type="component" value="Unassembled WGS sequence"/>
</dbReference>
<dbReference type="AlphaFoldDB" id="A0A4V3A5S9"/>